<evidence type="ECO:0000256" key="2">
    <source>
        <dbReference type="ARBA" id="ARBA00023125"/>
    </source>
</evidence>
<dbReference type="PROSITE" id="PS50977">
    <property type="entry name" value="HTH_TETR_2"/>
    <property type="match status" value="1"/>
</dbReference>
<evidence type="ECO:0000313" key="6">
    <source>
        <dbReference type="EMBL" id="OBK82799.1"/>
    </source>
</evidence>
<evidence type="ECO:0000256" key="4">
    <source>
        <dbReference type="PROSITE-ProRule" id="PRU00335"/>
    </source>
</evidence>
<dbReference type="Gene3D" id="1.10.357.10">
    <property type="entry name" value="Tetracycline Repressor, domain 2"/>
    <property type="match status" value="1"/>
</dbReference>
<reference evidence="7" key="1">
    <citation type="submission" date="2016-06" db="EMBL/GenBank/DDBJ databases">
        <authorList>
            <person name="Sutton G."/>
            <person name="Brinkac L."/>
            <person name="Sanka R."/>
            <person name="Adams M."/>
            <person name="Lau E."/>
            <person name="Garcia-Basteiro A."/>
            <person name="Lopez-Varela E."/>
            <person name="Palencia S."/>
        </authorList>
    </citation>
    <scope>NUCLEOTIDE SEQUENCE [LARGE SCALE GENOMIC DNA]</scope>
    <source>
        <strain evidence="7">1274684.2</strain>
    </source>
</reference>
<keyword evidence="1" id="KW-0805">Transcription regulation</keyword>
<evidence type="ECO:0000256" key="3">
    <source>
        <dbReference type="ARBA" id="ARBA00023163"/>
    </source>
</evidence>
<gene>
    <name evidence="6" type="ORF">A5648_13615</name>
</gene>
<keyword evidence="2 4" id="KW-0238">DNA-binding</keyword>
<dbReference type="PANTHER" id="PTHR47506">
    <property type="entry name" value="TRANSCRIPTIONAL REGULATORY PROTEIN"/>
    <property type="match status" value="1"/>
</dbReference>
<name>A0A1A3TJK1_MYCSD</name>
<dbReference type="InterPro" id="IPR009057">
    <property type="entry name" value="Homeodomain-like_sf"/>
</dbReference>
<protein>
    <submittedName>
        <fullName evidence="6">TetR family transcriptional regulator</fullName>
    </submittedName>
</protein>
<comment type="caution">
    <text evidence="6">The sequence shown here is derived from an EMBL/GenBank/DDBJ whole genome shotgun (WGS) entry which is preliminary data.</text>
</comment>
<proteinExistence type="predicted"/>
<dbReference type="RefSeq" id="WP_065026631.1">
    <property type="nucleotide sequence ID" value="NZ_LZMF01000150.1"/>
</dbReference>
<dbReference type="InterPro" id="IPR001647">
    <property type="entry name" value="HTH_TetR"/>
</dbReference>
<feature type="DNA-binding region" description="H-T-H motif" evidence="4">
    <location>
        <begin position="29"/>
        <end position="48"/>
    </location>
</feature>
<dbReference type="PANTHER" id="PTHR47506:SF1">
    <property type="entry name" value="HTH-TYPE TRANSCRIPTIONAL REGULATOR YJDC"/>
    <property type="match status" value="1"/>
</dbReference>
<dbReference type="SUPFAM" id="SSF46689">
    <property type="entry name" value="Homeodomain-like"/>
    <property type="match status" value="1"/>
</dbReference>
<organism evidence="6 7">
    <name type="scientific">Mycolicibacter sinensis (strain JDM601)</name>
    <name type="common">Mycobacterium sinense</name>
    <dbReference type="NCBI Taxonomy" id="875328"/>
    <lineage>
        <taxon>Bacteria</taxon>
        <taxon>Bacillati</taxon>
        <taxon>Actinomycetota</taxon>
        <taxon>Actinomycetes</taxon>
        <taxon>Mycobacteriales</taxon>
        <taxon>Mycobacteriaceae</taxon>
        <taxon>Mycolicibacter</taxon>
    </lineage>
</organism>
<dbReference type="Pfam" id="PF00440">
    <property type="entry name" value="TetR_N"/>
    <property type="match status" value="1"/>
</dbReference>
<evidence type="ECO:0000256" key="1">
    <source>
        <dbReference type="ARBA" id="ARBA00023015"/>
    </source>
</evidence>
<dbReference type="EMBL" id="LZMF01000150">
    <property type="protein sequence ID" value="OBK82799.1"/>
    <property type="molecule type" value="Genomic_DNA"/>
</dbReference>
<accession>A0A1A3TJK1</accession>
<evidence type="ECO:0000313" key="7">
    <source>
        <dbReference type="Proteomes" id="UP000093759"/>
    </source>
</evidence>
<evidence type="ECO:0000259" key="5">
    <source>
        <dbReference type="PROSITE" id="PS50977"/>
    </source>
</evidence>
<dbReference type="GO" id="GO:0003677">
    <property type="term" value="F:DNA binding"/>
    <property type="evidence" value="ECO:0007669"/>
    <property type="project" value="UniProtKB-UniRule"/>
</dbReference>
<keyword evidence="3" id="KW-0804">Transcription</keyword>
<sequence length="206" mass="21512">MPRPRVHDPDRVLDAVESLAARSGAAAVTIRAVGEATGASNGAVYHGFGSRAGLVAAAWLRAARRFLTLQDELVSAETVAAEAVIAAADAPVTFAERHPQSSKLLSAISRDDLLDADLPAELADQLRHIDAELIGLLIRLADALWGRRDAAAVDTITTCVVDLPTAIVLSRDRLGSATARAQLHAAVRAVLSVGPTLKGSPHEADL</sequence>
<dbReference type="Proteomes" id="UP000093759">
    <property type="component" value="Unassembled WGS sequence"/>
</dbReference>
<dbReference type="AlphaFoldDB" id="A0A1A3TJK1"/>
<feature type="domain" description="HTH tetR-type" evidence="5">
    <location>
        <begin position="6"/>
        <end position="66"/>
    </location>
</feature>